<dbReference type="InterPro" id="IPR012338">
    <property type="entry name" value="Beta-lactam/transpept-like"/>
</dbReference>
<evidence type="ECO:0000256" key="9">
    <source>
        <dbReference type="ARBA" id="ARBA00022984"/>
    </source>
</evidence>
<comment type="pathway">
    <text evidence="3">Cell wall biogenesis; peptidoglycan biosynthesis.</text>
</comment>
<evidence type="ECO:0000256" key="3">
    <source>
        <dbReference type="ARBA" id="ARBA00004752"/>
    </source>
</evidence>
<dbReference type="Gene3D" id="1.10.10.1230">
    <property type="entry name" value="Penicillin-binding protein, N-terminal non-catalytic domain, head sub-domain"/>
    <property type="match status" value="1"/>
</dbReference>
<dbReference type="UniPathway" id="UPA00219"/>
<evidence type="ECO:0000256" key="1">
    <source>
        <dbReference type="ARBA" id="ARBA00004167"/>
    </source>
</evidence>
<keyword evidence="12" id="KW-0961">Cell wall biogenesis/degradation</keyword>
<dbReference type="Pfam" id="PF00905">
    <property type="entry name" value="Transpeptidase"/>
    <property type="match status" value="1"/>
</dbReference>
<dbReference type="GO" id="GO:0009002">
    <property type="term" value="F:serine-type D-Ala-D-Ala carboxypeptidase activity"/>
    <property type="evidence" value="ECO:0007669"/>
    <property type="project" value="UniProtKB-EC"/>
</dbReference>
<organism evidence="17 18">
    <name type="scientific">Virgibacillus necropolis</name>
    <dbReference type="NCBI Taxonomy" id="163877"/>
    <lineage>
        <taxon>Bacteria</taxon>
        <taxon>Bacillati</taxon>
        <taxon>Bacillota</taxon>
        <taxon>Bacilli</taxon>
        <taxon>Bacillales</taxon>
        <taxon>Bacillaceae</taxon>
        <taxon>Virgibacillus</taxon>
    </lineage>
</organism>
<comment type="catalytic activity">
    <reaction evidence="13">
        <text>Preferential cleavage: (Ac)2-L-Lys-D-Ala-|-D-Ala. Also transpeptidation of peptidyl-alanyl moieties that are N-acyl substituents of D-alanine.</text>
        <dbReference type="EC" id="3.4.16.4"/>
    </reaction>
</comment>
<dbReference type="PANTHER" id="PTHR30627">
    <property type="entry name" value="PEPTIDOGLYCAN D,D-TRANSPEPTIDASE"/>
    <property type="match status" value="1"/>
</dbReference>
<dbReference type="GO" id="GO:0008658">
    <property type="term" value="F:penicillin binding"/>
    <property type="evidence" value="ECO:0007669"/>
    <property type="project" value="InterPro"/>
</dbReference>
<feature type="domain" description="Penicillin-binding protein dimerisation" evidence="16">
    <location>
        <begin position="57"/>
        <end position="294"/>
    </location>
</feature>
<evidence type="ECO:0000256" key="5">
    <source>
        <dbReference type="ARBA" id="ARBA00012448"/>
    </source>
</evidence>
<dbReference type="GO" id="GO:0071555">
    <property type="term" value="P:cell wall organization"/>
    <property type="evidence" value="ECO:0007669"/>
    <property type="project" value="UniProtKB-KW"/>
</dbReference>
<keyword evidence="6" id="KW-1003">Cell membrane</keyword>
<evidence type="ECO:0000256" key="11">
    <source>
        <dbReference type="ARBA" id="ARBA00023136"/>
    </source>
</evidence>
<reference evidence="17 18" key="1">
    <citation type="journal article" date="2003" name="Int. J. Syst. Evol. Microbiol.">
        <title>Virgibacillus carmonensis sp. nov., Virgibacillus necropolis sp. nov. and Virgibacillus picturae sp. nov., three novel species isolated from deteriorated mural paintings, transfer of the species of the genus salibacillus to Virgibacillus, as Virgibacillus marismortui comb. nov. and Virgibacillus salexigens comb. nov., and emended description of the genus Virgibacillus.</title>
        <authorList>
            <person name="Heyrman J."/>
            <person name="Logan N.A."/>
            <person name="Busse H.J."/>
            <person name="Balcaen A."/>
            <person name="Lebbe L."/>
            <person name="Rodriguez-Diaz M."/>
            <person name="Swings J."/>
            <person name="De Vos P."/>
        </authorList>
    </citation>
    <scope>NUCLEOTIDE SEQUENCE [LARGE SCALE GENOMIC DNA]</scope>
    <source>
        <strain evidence="17 18">LMG 19488</strain>
    </source>
</reference>
<evidence type="ECO:0000256" key="13">
    <source>
        <dbReference type="ARBA" id="ARBA00034000"/>
    </source>
</evidence>
<dbReference type="EMBL" id="CP022437">
    <property type="protein sequence ID" value="ASN05221.1"/>
    <property type="molecule type" value="Genomic_DNA"/>
</dbReference>
<dbReference type="SUPFAM" id="SSF56519">
    <property type="entry name" value="Penicillin binding protein dimerisation domain"/>
    <property type="match status" value="1"/>
</dbReference>
<proteinExistence type="inferred from homology"/>
<evidence type="ECO:0000256" key="7">
    <source>
        <dbReference type="ARBA" id="ARBA00022692"/>
    </source>
</evidence>
<keyword evidence="18" id="KW-1185">Reference proteome</keyword>
<evidence type="ECO:0000256" key="4">
    <source>
        <dbReference type="ARBA" id="ARBA00007171"/>
    </source>
</evidence>
<name>A0A221MC55_9BACI</name>
<evidence type="ECO:0000313" key="18">
    <source>
        <dbReference type="Proteomes" id="UP000204391"/>
    </source>
</evidence>
<evidence type="ECO:0000256" key="6">
    <source>
        <dbReference type="ARBA" id="ARBA00022475"/>
    </source>
</evidence>
<dbReference type="Gene3D" id="3.90.1310.10">
    <property type="entry name" value="Penicillin-binding protein 2a (Domain 2)"/>
    <property type="match status" value="1"/>
</dbReference>
<dbReference type="InterPro" id="IPR005311">
    <property type="entry name" value="PBP_dimer"/>
</dbReference>
<dbReference type="RefSeq" id="WP_089532071.1">
    <property type="nucleotide sequence ID" value="NZ_CP022437.1"/>
</dbReference>
<dbReference type="OrthoDB" id="9770103at2"/>
<keyword evidence="9" id="KW-0573">Peptidoglycan synthesis</keyword>
<evidence type="ECO:0000313" key="17">
    <source>
        <dbReference type="EMBL" id="ASN05221.1"/>
    </source>
</evidence>
<dbReference type="AlphaFoldDB" id="A0A221MC55"/>
<dbReference type="SUPFAM" id="SSF56601">
    <property type="entry name" value="beta-lactamase/transpeptidase-like"/>
    <property type="match status" value="1"/>
</dbReference>
<keyword evidence="7 14" id="KW-0812">Transmembrane</keyword>
<evidence type="ECO:0000256" key="10">
    <source>
        <dbReference type="ARBA" id="ARBA00022989"/>
    </source>
</evidence>
<dbReference type="Pfam" id="PF03717">
    <property type="entry name" value="PBP_dimer"/>
    <property type="match status" value="1"/>
</dbReference>
<dbReference type="GO" id="GO:0071972">
    <property type="term" value="F:peptidoglycan L,D-transpeptidase activity"/>
    <property type="evidence" value="ECO:0007669"/>
    <property type="project" value="TreeGrafter"/>
</dbReference>
<comment type="similarity">
    <text evidence="4">Belongs to the transpeptidase family.</text>
</comment>
<accession>A0A221MC55</accession>
<dbReference type="GO" id="GO:0008360">
    <property type="term" value="P:regulation of cell shape"/>
    <property type="evidence" value="ECO:0007669"/>
    <property type="project" value="UniProtKB-KW"/>
</dbReference>
<sequence length="701" mass="80309">MVKKKKRRAQLPFRLNILFFVVFLLFSGLIVRLGYVQIVYGEQYQEEIDRTIKDTTKIPVPRGRILDRNHNVVVGNKPLYAITYTPAKGTTAEDRLEVAKKLAPYIDMVPEEDELTLRNKKEYWYLSHEDEVKSRLTVKEIEELDNGEEYQTMLDRITEKEVSGFTKEEKEIINIKTELDKAYSLTPHIVKNEDVTPKEYARVAEHLDELPGINATTDWERTHPYDGTLRSIFGSITTREQGIPKERKDYYTSRGYSRNDRVGISGLEQEYESVLRGRKEQIQYTTNKDGVIVDSEVVVEGERGKDLVLTIDMELQKKVDQILQDEIKKALAEDPYGNRFMEDAYAVVMDPQTGELLAVSGQHYDKKKNEFSNRAYNTLHAAYRAGSTVKGATVLSGYESGVIEPGQRFFDAPIKIKGTPEKSSYQNESLGWVNDYTALQKSSNVYMFYIAMRLAGDFDYQRNEKLQIDSVDDSFQEFRNYFSQFGLGVPTGVDFPFESVGFEGVNSGGKLLDFAIGQYDTYTTMQLAQYVSTIANDGYRVRPRFLDSIRRPTPYQDELGPVYKSKNTDALNRITMDQNLIERVQEGFRQVFQEPGGTAYSYFADKEYTSAGKTGTAEAVYIERYDNGEIKKIHETSNLSLVGYAPYDNPEVAFAIVVPDTGGEYHLNDYIGERILDTYFNLKEKRSEENKEVTNEVIETE</sequence>
<evidence type="ECO:0000256" key="2">
    <source>
        <dbReference type="ARBA" id="ARBA00004236"/>
    </source>
</evidence>
<dbReference type="PANTHER" id="PTHR30627:SF2">
    <property type="entry name" value="PEPTIDOGLYCAN D,D-TRANSPEPTIDASE MRDA"/>
    <property type="match status" value="1"/>
</dbReference>
<evidence type="ECO:0000256" key="14">
    <source>
        <dbReference type="SAM" id="Phobius"/>
    </source>
</evidence>
<feature type="transmembrane region" description="Helical" evidence="14">
    <location>
        <begin position="12"/>
        <end position="35"/>
    </location>
</feature>
<keyword evidence="8" id="KW-0133">Cell shape</keyword>
<protein>
    <recommendedName>
        <fullName evidence="5">serine-type D-Ala-D-Ala carboxypeptidase</fullName>
        <ecNumber evidence="5">3.4.16.4</ecNumber>
    </recommendedName>
</protein>
<keyword evidence="11 14" id="KW-0472">Membrane</keyword>
<dbReference type="Proteomes" id="UP000204391">
    <property type="component" value="Chromosome"/>
</dbReference>
<evidence type="ECO:0000256" key="8">
    <source>
        <dbReference type="ARBA" id="ARBA00022960"/>
    </source>
</evidence>
<gene>
    <name evidence="17" type="ORF">CFK40_09450</name>
</gene>
<dbReference type="Gene3D" id="3.40.710.10">
    <property type="entry name" value="DD-peptidase/beta-lactamase superfamily"/>
    <property type="match status" value="1"/>
</dbReference>
<dbReference type="EC" id="3.4.16.4" evidence="5"/>
<evidence type="ECO:0000259" key="15">
    <source>
        <dbReference type="Pfam" id="PF00905"/>
    </source>
</evidence>
<dbReference type="InterPro" id="IPR036138">
    <property type="entry name" value="PBP_dimer_sf"/>
</dbReference>
<dbReference type="GO" id="GO:0005886">
    <property type="term" value="C:plasma membrane"/>
    <property type="evidence" value="ECO:0007669"/>
    <property type="project" value="UniProtKB-SubCell"/>
</dbReference>
<feature type="domain" description="Penicillin-binding protein transpeptidase" evidence="15">
    <location>
        <begin position="345"/>
        <end position="673"/>
    </location>
</feature>
<evidence type="ECO:0000259" key="16">
    <source>
        <dbReference type="Pfam" id="PF03717"/>
    </source>
</evidence>
<dbReference type="InterPro" id="IPR050515">
    <property type="entry name" value="Beta-lactam/transpept"/>
</dbReference>
<dbReference type="GO" id="GO:0009252">
    <property type="term" value="P:peptidoglycan biosynthetic process"/>
    <property type="evidence" value="ECO:0007669"/>
    <property type="project" value="UniProtKB-UniPathway"/>
</dbReference>
<comment type="subcellular location">
    <subcellularLocation>
        <location evidence="2">Cell membrane</location>
    </subcellularLocation>
    <subcellularLocation>
        <location evidence="1">Membrane</location>
        <topology evidence="1">Single-pass membrane protein</topology>
    </subcellularLocation>
</comment>
<evidence type="ECO:0000256" key="12">
    <source>
        <dbReference type="ARBA" id="ARBA00023316"/>
    </source>
</evidence>
<keyword evidence="10 14" id="KW-1133">Transmembrane helix</keyword>
<dbReference type="InterPro" id="IPR001460">
    <property type="entry name" value="PCN-bd_Tpept"/>
</dbReference>
<dbReference type="KEGG" id="vne:CFK40_09450"/>